<keyword evidence="3" id="KW-0547">Nucleotide-binding</keyword>
<keyword evidence="13" id="KW-1185">Reference proteome</keyword>
<evidence type="ECO:0000256" key="1">
    <source>
        <dbReference type="ARBA" id="ARBA00004123"/>
    </source>
</evidence>
<dbReference type="GO" id="GO:0005634">
    <property type="term" value="C:nucleus"/>
    <property type="evidence" value="ECO:0007669"/>
    <property type="project" value="UniProtKB-SubCell"/>
</dbReference>
<keyword evidence="7" id="KW-0238">DNA-binding</keyword>
<dbReference type="SMART" id="SM00487">
    <property type="entry name" value="DEXDc"/>
    <property type="match status" value="1"/>
</dbReference>
<dbReference type="PANTHER" id="PTHR45797:SF1">
    <property type="entry name" value="HELICASE ARIP4"/>
    <property type="match status" value="1"/>
</dbReference>
<dbReference type="Pfam" id="PF00176">
    <property type="entry name" value="SNF2-rel_dom"/>
    <property type="match status" value="1"/>
</dbReference>
<sequence>MSSESATDPPSMTTTSSTAKDADPMDGLRELEKLISEAEEFDTTDKISFNDKETQLARKEEEERIQRQRERSAQRWQEFQTQQQNLNLNNDIFSQRFAEIPDEVLLSSDEEEEKKRSALKQQMPSNGVKPMSMEVIDLSSGEEEAAAPINGFSNYRNSGINLDYNMVGAHDEDDVAIIDNIDSYNGESREEDVNNCGSHTDDTLNTCDAEGRVLVNVGHPPQDPDIFLAPQITRSVKPHQIGGIRFLYDNVIESLDRHKKSAGFGCILSHSMGLGKTMQVISFIDVFLNHTDAKHVLCIVPINTLQNWISEFNMWSPEEGTLNKYFKPTGEKVTYRTFKVFAINDSIKCMTARAKEILKWRNYGGVLLMGYEMYRILTLDNKAKSKKDEDIDPKILDNINAEVKASLIDPGPDLVVCDEGHRIKNCNAATSQALKNIKTKRRIVLTGYPLQNKLMEYWCMIDFVRPNYLGLKGEFTNMFERPITNGQCIDSTPYDRQIMKYRAHVLYQLLKGFVQRRSHSVLQKALPAKQEYVLMCRMTALQKDLMLAFLDTAINDPDAIGTVKGRISTLTLFAVCCKIWNHPDIVYDIVRKGITSEDLDLDIPTNKKNNNNTKKLAKNNSRKQSNNELAVPTTNSKTGDHLPPPNPYSTLMTNLFSTPLRNRSDGVIDYSWAEPKLHGYSVGVLENSYKIVLLFEIIRECISLGDRLLVFSQSLMTLDLIERFLQSQDVPKTRIKWSKNDTYYRLDGSTSPHERERYINLFNNTKDAHLFLISTRAGSLGINLIGANRIVIFDASWNPCHDAQAACRIYRYGQPKPCYIYRLVCDNSLEKKIYDRQVNKQGMANRVVDEQNIEANFTWREIHSLLDDLHEIQEPPVQVYSEQQLSKFNDELVRRLLVSQNHTITRLPFEHESLLLDRKEKRLSSAEKRIAFGNYNEAKRMKGNHFDVSSPYNMLRPPVTQQFGWNPCHDAQAACRIYRYGQPKPCYIYRLVCDNSLEKKIYDRQVNKQGMANRVVDEQNIEANFTWREIHSLLDDLHEIQEPPVQVYSEQQLSKFNDELVRRLLVSQNHTITRLPFEHESLLLDRKEKRLSSAEKRIAFGNYNEAKRMKGNHFDVSSPYNMLRPPVTPRSFANPFGTGFGGGLPYNMSSPLLPSQMTPNSPFGMFGNGMNSYPDVSQPLPPYPPPPRGQPSTQFPNFESIAETLVRNGNSVKKVRIPNDLNISVGPNSKISIKKGEEVMVIQTQKGLYLRTSEGNIISIKNTNSGFPSQALPSFIPISNNDSFGILQPNLGCGGTVHYASPSHSRVSSTVSHPPEVVQLSDDDEMEDNSADSTHISCNIDNTLDTTQTLDATEASVTSNGSTSHELNPFMTSEPKENQSLDSYCPLKAHLNEDNYNDFGLNSQTELPFDSILESPVNNTSSYESMHSLLDTNTASLFTTTSLTTPSSELLDESALNLEAFDLMNT</sequence>
<feature type="region of interest" description="Disordered" evidence="9">
    <location>
        <begin position="1"/>
        <end position="76"/>
    </location>
</feature>
<evidence type="ECO:0000256" key="5">
    <source>
        <dbReference type="ARBA" id="ARBA00022806"/>
    </source>
</evidence>
<dbReference type="InterPro" id="IPR014001">
    <property type="entry name" value="Helicase_ATP-bd"/>
</dbReference>
<feature type="compositionally biased region" description="Basic and acidic residues" evidence="9">
    <location>
        <begin position="20"/>
        <end position="36"/>
    </location>
</feature>
<keyword evidence="4" id="KW-0378">Hydrolase</keyword>
<dbReference type="InterPro" id="IPR049730">
    <property type="entry name" value="SNF2/RAD54-like_C"/>
</dbReference>
<dbReference type="OrthoDB" id="2020972at2759"/>
<dbReference type="PROSITE" id="PS51192">
    <property type="entry name" value="HELICASE_ATP_BIND_1"/>
    <property type="match status" value="1"/>
</dbReference>
<dbReference type="InterPro" id="IPR044574">
    <property type="entry name" value="ARIP4-like"/>
</dbReference>
<reference evidence="12" key="1">
    <citation type="submission" date="2020-11" db="EMBL/GenBank/DDBJ databases">
        <authorList>
            <person name="Tran Van P."/>
        </authorList>
    </citation>
    <scope>NUCLEOTIDE SEQUENCE</scope>
</reference>
<dbReference type="Gene3D" id="3.40.50.300">
    <property type="entry name" value="P-loop containing nucleotide triphosphate hydrolases"/>
    <property type="match status" value="2"/>
</dbReference>
<evidence type="ECO:0000259" key="11">
    <source>
        <dbReference type="PROSITE" id="PS51194"/>
    </source>
</evidence>
<evidence type="ECO:0000256" key="8">
    <source>
        <dbReference type="ARBA" id="ARBA00023242"/>
    </source>
</evidence>
<evidence type="ECO:0000259" key="10">
    <source>
        <dbReference type="PROSITE" id="PS51192"/>
    </source>
</evidence>
<dbReference type="Proteomes" id="UP000759131">
    <property type="component" value="Unassembled WGS sequence"/>
</dbReference>
<dbReference type="GO" id="GO:0016887">
    <property type="term" value="F:ATP hydrolysis activity"/>
    <property type="evidence" value="ECO:0007669"/>
    <property type="project" value="InterPro"/>
</dbReference>
<feature type="domain" description="Helicase C-terminal" evidence="11">
    <location>
        <begin position="696"/>
        <end position="854"/>
    </location>
</feature>
<dbReference type="GO" id="GO:0003677">
    <property type="term" value="F:DNA binding"/>
    <property type="evidence" value="ECO:0007669"/>
    <property type="project" value="UniProtKB-KW"/>
</dbReference>
<feature type="region of interest" description="Disordered" evidence="9">
    <location>
        <begin position="602"/>
        <end position="644"/>
    </location>
</feature>
<evidence type="ECO:0000313" key="12">
    <source>
        <dbReference type="EMBL" id="CAD7621770.1"/>
    </source>
</evidence>
<dbReference type="EMBL" id="CAJPIZ010000747">
    <property type="protein sequence ID" value="CAG2102200.1"/>
    <property type="molecule type" value="Genomic_DNA"/>
</dbReference>
<evidence type="ECO:0000256" key="2">
    <source>
        <dbReference type="ARBA" id="ARBA00007025"/>
    </source>
</evidence>
<evidence type="ECO:0008006" key="14">
    <source>
        <dbReference type="Google" id="ProtNLM"/>
    </source>
</evidence>
<evidence type="ECO:0000313" key="13">
    <source>
        <dbReference type="Proteomes" id="UP000759131"/>
    </source>
</evidence>
<dbReference type="InterPro" id="IPR038718">
    <property type="entry name" value="SNF2-like_sf"/>
</dbReference>
<evidence type="ECO:0000256" key="7">
    <source>
        <dbReference type="ARBA" id="ARBA00023125"/>
    </source>
</evidence>
<dbReference type="SUPFAM" id="SSF52540">
    <property type="entry name" value="P-loop containing nucleoside triphosphate hydrolases"/>
    <property type="match status" value="3"/>
</dbReference>
<dbReference type="InterPro" id="IPR001650">
    <property type="entry name" value="Helicase_C-like"/>
</dbReference>
<dbReference type="GO" id="GO:0004386">
    <property type="term" value="F:helicase activity"/>
    <property type="evidence" value="ECO:0007669"/>
    <property type="project" value="UniProtKB-KW"/>
</dbReference>
<dbReference type="InterPro" id="IPR000330">
    <property type="entry name" value="SNF2_N"/>
</dbReference>
<feature type="domain" description="Helicase ATP-binding" evidence="10">
    <location>
        <begin position="257"/>
        <end position="467"/>
    </location>
</feature>
<evidence type="ECO:0000256" key="3">
    <source>
        <dbReference type="ARBA" id="ARBA00022741"/>
    </source>
</evidence>
<comment type="subcellular location">
    <subcellularLocation>
        <location evidence="1">Nucleus</location>
    </subcellularLocation>
</comment>
<keyword evidence="6" id="KW-0067">ATP-binding</keyword>
<organism evidence="12">
    <name type="scientific">Medioppia subpectinata</name>
    <dbReference type="NCBI Taxonomy" id="1979941"/>
    <lineage>
        <taxon>Eukaryota</taxon>
        <taxon>Metazoa</taxon>
        <taxon>Ecdysozoa</taxon>
        <taxon>Arthropoda</taxon>
        <taxon>Chelicerata</taxon>
        <taxon>Arachnida</taxon>
        <taxon>Acari</taxon>
        <taxon>Acariformes</taxon>
        <taxon>Sarcoptiformes</taxon>
        <taxon>Oribatida</taxon>
        <taxon>Brachypylina</taxon>
        <taxon>Oppioidea</taxon>
        <taxon>Oppiidae</taxon>
        <taxon>Medioppia</taxon>
    </lineage>
</organism>
<evidence type="ECO:0000256" key="6">
    <source>
        <dbReference type="ARBA" id="ARBA00022840"/>
    </source>
</evidence>
<feature type="compositionally biased region" description="Basic and acidic residues" evidence="9">
    <location>
        <begin position="43"/>
        <end position="73"/>
    </location>
</feature>
<feature type="region of interest" description="Disordered" evidence="9">
    <location>
        <begin position="106"/>
        <end position="127"/>
    </location>
</feature>
<feature type="compositionally biased region" description="Polar residues" evidence="9">
    <location>
        <begin position="1354"/>
        <end position="1366"/>
    </location>
</feature>
<evidence type="ECO:0000256" key="4">
    <source>
        <dbReference type="ARBA" id="ARBA00022801"/>
    </source>
</evidence>
<gene>
    <name evidence="12" type="ORF">OSB1V03_LOCUS2240</name>
</gene>
<name>A0A7R9KF32_9ACAR</name>
<evidence type="ECO:0000256" key="9">
    <source>
        <dbReference type="SAM" id="MobiDB-lite"/>
    </source>
</evidence>
<keyword evidence="8" id="KW-0539">Nucleus</keyword>
<dbReference type="Gene3D" id="3.40.50.10810">
    <property type="entry name" value="Tandem AAA-ATPase domain"/>
    <property type="match status" value="1"/>
</dbReference>
<feature type="region of interest" description="Disordered" evidence="9">
    <location>
        <begin position="1354"/>
        <end position="1379"/>
    </location>
</feature>
<dbReference type="Pfam" id="PF00271">
    <property type="entry name" value="Helicase_C"/>
    <property type="match status" value="1"/>
</dbReference>
<dbReference type="InterPro" id="IPR027417">
    <property type="entry name" value="P-loop_NTPase"/>
</dbReference>
<dbReference type="CDD" id="cd18793">
    <property type="entry name" value="SF2_C_SNF"/>
    <property type="match status" value="1"/>
</dbReference>
<feature type="compositionally biased region" description="Polar residues" evidence="9">
    <location>
        <begin position="622"/>
        <end position="637"/>
    </location>
</feature>
<keyword evidence="5" id="KW-0347">Helicase</keyword>
<accession>A0A7R9KF32</accession>
<dbReference type="PROSITE" id="PS51194">
    <property type="entry name" value="HELICASE_CTER"/>
    <property type="match status" value="1"/>
</dbReference>
<proteinExistence type="inferred from homology"/>
<dbReference type="SMART" id="SM00490">
    <property type="entry name" value="HELICc"/>
    <property type="match status" value="1"/>
</dbReference>
<dbReference type="EMBL" id="OC855322">
    <property type="protein sequence ID" value="CAD7621770.1"/>
    <property type="molecule type" value="Genomic_DNA"/>
</dbReference>
<feature type="compositionally biased region" description="Low complexity" evidence="9">
    <location>
        <begin position="1"/>
        <end position="19"/>
    </location>
</feature>
<comment type="similarity">
    <text evidence="2">Belongs to the SNF2/RAD54 helicase family.</text>
</comment>
<dbReference type="GO" id="GO:0005524">
    <property type="term" value="F:ATP binding"/>
    <property type="evidence" value="ECO:0007669"/>
    <property type="project" value="UniProtKB-KW"/>
</dbReference>
<dbReference type="PANTHER" id="PTHR45797">
    <property type="entry name" value="RAD54-LIKE"/>
    <property type="match status" value="1"/>
</dbReference>
<protein>
    <recommendedName>
        <fullName evidence="14">Helicase ARIP4</fullName>
    </recommendedName>
</protein>